<accession>A0ABS3A843</accession>
<proteinExistence type="predicted"/>
<comment type="caution">
    <text evidence="1">The sequence shown here is derived from an EMBL/GenBank/DDBJ whole genome shotgun (WGS) entry which is preliminary data.</text>
</comment>
<name>A0ABS3A843_9VIBR</name>
<gene>
    <name evidence="1" type="ORF">JYA62_23915</name>
</gene>
<evidence type="ECO:0000313" key="1">
    <source>
        <dbReference type="EMBL" id="MBN3580661.1"/>
    </source>
</evidence>
<dbReference type="RefSeq" id="WP_206372299.1">
    <property type="nucleotide sequence ID" value="NZ_CAWPTM010000141.1"/>
</dbReference>
<sequence length="74" mass="8761">MNWQQPNHTFTSLKNAQLVDYQCQCRKGVFHVERSEKRLAEHNQIPHRCTACKTLVYFTVPYPMVVVNGERFVH</sequence>
<protein>
    <submittedName>
        <fullName evidence="1">Uncharacterized protein</fullName>
    </submittedName>
</protein>
<evidence type="ECO:0000313" key="2">
    <source>
        <dbReference type="Proteomes" id="UP000779070"/>
    </source>
</evidence>
<dbReference type="Proteomes" id="UP000779070">
    <property type="component" value="Unassembled WGS sequence"/>
</dbReference>
<reference evidence="1 2" key="1">
    <citation type="submission" date="2021-02" db="EMBL/GenBank/DDBJ databases">
        <title>Draft Genome Sequences of 5 Vibrio neptunius Strains Isolated From of Bivalve Hatcheries.</title>
        <authorList>
            <person name="Galvis F."/>
            <person name="Barja J.L."/>
            <person name="Lemos M.L."/>
            <person name="Balado M."/>
        </authorList>
    </citation>
    <scope>NUCLEOTIDE SEQUENCE [LARGE SCALE GENOMIC DNA]</scope>
    <source>
        <strain evidence="1 2">PP-145.98</strain>
    </source>
</reference>
<organism evidence="1 2">
    <name type="scientific">Vibrio neptunius</name>
    <dbReference type="NCBI Taxonomy" id="170651"/>
    <lineage>
        <taxon>Bacteria</taxon>
        <taxon>Pseudomonadati</taxon>
        <taxon>Pseudomonadota</taxon>
        <taxon>Gammaproteobacteria</taxon>
        <taxon>Vibrionales</taxon>
        <taxon>Vibrionaceae</taxon>
        <taxon>Vibrio</taxon>
    </lineage>
</organism>
<keyword evidence="2" id="KW-1185">Reference proteome</keyword>
<dbReference type="EMBL" id="JAFHLB010000067">
    <property type="protein sequence ID" value="MBN3580661.1"/>
    <property type="molecule type" value="Genomic_DNA"/>
</dbReference>